<dbReference type="Pfam" id="PF13411">
    <property type="entry name" value="MerR_1"/>
    <property type="match status" value="1"/>
</dbReference>
<evidence type="ECO:0000313" key="7">
    <source>
        <dbReference type="Proteomes" id="UP001569904"/>
    </source>
</evidence>
<keyword evidence="2" id="KW-0408">Iron</keyword>
<accession>A0ABV4QY22</accession>
<dbReference type="InterPro" id="IPR009061">
    <property type="entry name" value="DNA-bd_dom_put_sf"/>
</dbReference>
<dbReference type="Gene3D" id="1.10.1660.10">
    <property type="match status" value="1"/>
</dbReference>
<evidence type="ECO:0000313" key="6">
    <source>
        <dbReference type="EMBL" id="MFA1554913.1"/>
    </source>
</evidence>
<protein>
    <submittedName>
        <fullName evidence="6">Redox-sensitive transcriptional activator SoxR</fullName>
    </submittedName>
</protein>
<dbReference type="InterPro" id="IPR047057">
    <property type="entry name" value="MerR_fam"/>
</dbReference>
<keyword evidence="1" id="KW-0479">Metal-binding</keyword>
<evidence type="ECO:0000256" key="1">
    <source>
        <dbReference type="ARBA" id="ARBA00022714"/>
    </source>
</evidence>
<name>A0ABV4QY22_9ACTN</name>
<dbReference type="PANTHER" id="PTHR30204:SF0">
    <property type="entry name" value="REDOX-SENSITIVE TRANSCRIPTIONAL ACTIVATOR SOXR"/>
    <property type="match status" value="1"/>
</dbReference>
<sequence>MKKPAFDLKELSVGQLAARSGVPVTALHFYEEKGLIHSRRTTGNQRRYSRDTLRRVAFIRVAQRVGIPLRMAREALDGLPEGRTPTREDWARLSAGWRTELDTRIDQLVRLRDDLSDCIGCGCLSIDKCVLRNRDDRLGDEGAGPRRLLTDRLADESHVATP</sequence>
<keyword evidence="3" id="KW-0411">Iron-sulfur</keyword>
<dbReference type="PRINTS" id="PR00040">
    <property type="entry name" value="HTHMERR"/>
</dbReference>
<keyword evidence="7" id="KW-1185">Reference proteome</keyword>
<dbReference type="SMART" id="SM00422">
    <property type="entry name" value="HTH_MERR"/>
    <property type="match status" value="1"/>
</dbReference>
<feature type="domain" description="HTH merR-type" evidence="5">
    <location>
        <begin position="10"/>
        <end position="78"/>
    </location>
</feature>
<dbReference type="SUPFAM" id="SSF46955">
    <property type="entry name" value="Putative DNA-binding domain"/>
    <property type="match status" value="1"/>
</dbReference>
<evidence type="ECO:0000259" key="5">
    <source>
        <dbReference type="PROSITE" id="PS50937"/>
    </source>
</evidence>
<dbReference type="InterPro" id="IPR010211">
    <property type="entry name" value="Redox-sen_tscrpt-act_SoxR"/>
</dbReference>
<dbReference type="Proteomes" id="UP001569904">
    <property type="component" value="Unassembled WGS sequence"/>
</dbReference>
<evidence type="ECO:0000256" key="3">
    <source>
        <dbReference type="ARBA" id="ARBA00023014"/>
    </source>
</evidence>
<organism evidence="6 7">
    <name type="scientific">Actinomadura chokoriensis</name>
    <dbReference type="NCBI Taxonomy" id="454156"/>
    <lineage>
        <taxon>Bacteria</taxon>
        <taxon>Bacillati</taxon>
        <taxon>Actinomycetota</taxon>
        <taxon>Actinomycetes</taxon>
        <taxon>Streptosporangiales</taxon>
        <taxon>Thermomonosporaceae</taxon>
        <taxon>Actinomadura</taxon>
    </lineage>
</organism>
<dbReference type="PANTHER" id="PTHR30204">
    <property type="entry name" value="REDOX-CYCLING DRUG-SENSING TRANSCRIPTIONAL ACTIVATOR SOXR"/>
    <property type="match status" value="1"/>
</dbReference>
<proteinExistence type="predicted"/>
<keyword evidence="1" id="KW-0001">2Fe-2S</keyword>
<dbReference type="InterPro" id="IPR000551">
    <property type="entry name" value="MerR-type_HTH_dom"/>
</dbReference>
<dbReference type="CDD" id="cd01110">
    <property type="entry name" value="HTH_SoxR"/>
    <property type="match status" value="1"/>
</dbReference>
<gene>
    <name evidence="6" type="primary">soxR</name>
    <name evidence="6" type="ORF">SM436_14590</name>
</gene>
<dbReference type="PROSITE" id="PS50937">
    <property type="entry name" value="HTH_MERR_2"/>
    <property type="match status" value="1"/>
</dbReference>
<keyword evidence="4" id="KW-0238">DNA-binding</keyword>
<reference evidence="6 7" key="1">
    <citation type="submission" date="2023-11" db="EMBL/GenBank/DDBJ databases">
        <title>Actinomadura monticuli sp. nov., isolated from volcanic ash.</title>
        <authorList>
            <person name="Lee S.D."/>
            <person name="Yang H."/>
            <person name="Kim I.S."/>
        </authorList>
    </citation>
    <scope>NUCLEOTIDE SEQUENCE [LARGE SCALE GENOMIC DNA]</scope>
    <source>
        <strain evidence="6 7">DSM 45346</strain>
    </source>
</reference>
<dbReference type="NCBIfam" id="TIGR01950">
    <property type="entry name" value="SoxR"/>
    <property type="match status" value="1"/>
</dbReference>
<evidence type="ECO:0000256" key="2">
    <source>
        <dbReference type="ARBA" id="ARBA00023004"/>
    </source>
</evidence>
<dbReference type="EMBL" id="JAXCEH010000007">
    <property type="protein sequence ID" value="MFA1554913.1"/>
    <property type="molecule type" value="Genomic_DNA"/>
</dbReference>
<comment type="caution">
    <text evidence="6">The sequence shown here is derived from an EMBL/GenBank/DDBJ whole genome shotgun (WGS) entry which is preliminary data.</text>
</comment>
<dbReference type="RefSeq" id="WP_371941551.1">
    <property type="nucleotide sequence ID" value="NZ_JAXCEH010000007.1"/>
</dbReference>
<evidence type="ECO:0000256" key="4">
    <source>
        <dbReference type="ARBA" id="ARBA00023125"/>
    </source>
</evidence>